<evidence type="ECO:0000256" key="2">
    <source>
        <dbReference type="ARBA" id="ARBA00004648"/>
    </source>
</evidence>
<evidence type="ECO:0000256" key="11">
    <source>
        <dbReference type="ARBA" id="ARBA00023136"/>
    </source>
</evidence>
<dbReference type="GO" id="GO:0030158">
    <property type="term" value="F:protein xylosyltransferase activity"/>
    <property type="evidence" value="ECO:0007669"/>
    <property type="project" value="InterPro"/>
</dbReference>
<evidence type="ECO:0000256" key="12">
    <source>
        <dbReference type="ARBA" id="ARBA00023157"/>
    </source>
</evidence>
<sequence>MKKNYLILSHKNPQQICRLINRLDDGNSQFFVHVDLKSNLEEFKILNSLKNTRIIPEREKCIWGDFSIVKATLHLLENSIKHGNKGFTILLSGQDYPIKSNQFINSFLAKHIDFNFIEAIPIEEKWRKKMVRDKVQHYHFIHSDRKSDSNSYAPFQHSSPKEKARNIFHLIKGRMSLKTFQKLLFLPKRKPFFEKQFAGSQWWAFNEITTKLLHDFINQNITELENYYRYTSAPDEIFFQSIIISLAENSKEIKIKPSQTYVNWERKNVALPVTFNDKDLQELSQVDHLWARKFDVDYDEKILDLIDNKLL</sequence>
<dbReference type="InterPro" id="IPR043538">
    <property type="entry name" value="XYLT"/>
</dbReference>
<keyword evidence="10" id="KW-0333">Golgi apparatus</keyword>
<evidence type="ECO:0000256" key="3">
    <source>
        <dbReference type="ARBA" id="ARBA00022676"/>
    </source>
</evidence>
<keyword evidence="6" id="KW-0479">Metal-binding</keyword>
<evidence type="ECO:0000256" key="13">
    <source>
        <dbReference type="ARBA" id="ARBA00023180"/>
    </source>
</evidence>
<evidence type="ECO:0000256" key="14">
    <source>
        <dbReference type="ARBA" id="ARBA00042865"/>
    </source>
</evidence>
<comment type="subcellular location">
    <subcellularLocation>
        <location evidence="2">Endoplasmic reticulum membrane</location>
        <topology evidence="2">Single-pass type II membrane protein</topology>
    </subcellularLocation>
    <subcellularLocation>
        <location evidence="1">Golgi apparatus membrane</location>
        <topology evidence="1">Single-pass type II membrane protein</topology>
    </subcellularLocation>
</comment>
<keyword evidence="7" id="KW-0256">Endoplasmic reticulum</keyword>
<dbReference type="RefSeq" id="WP_088263353.1">
    <property type="nucleotide sequence ID" value="NZ_JASZ02000001.1"/>
</dbReference>
<dbReference type="PANTHER" id="PTHR46025:SF3">
    <property type="entry name" value="XYLOSYLTRANSFERASE OXT"/>
    <property type="match status" value="1"/>
</dbReference>
<evidence type="ECO:0000256" key="7">
    <source>
        <dbReference type="ARBA" id="ARBA00022824"/>
    </source>
</evidence>
<dbReference type="GO" id="GO:0046872">
    <property type="term" value="F:metal ion binding"/>
    <property type="evidence" value="ECO:0007669"/>
    <property type="project" value="UniProtKB-KW"/>
</dbReference>
<evidence type="ECO:0000256" key="8">
    <source>
        <dbReference type="ARBA" id="ARBA00022968"/>
    </source>
</evidence>
<keyword evidence="13" id="KW-0325">Glycoprotein</keyword>
<reference evidence="15 16" key="1">
    <citation type="submission" date="2017-05" db="EMBL/GenBank/DDBJ databases">
        <title>Genome of Chryseobacterium haifense.</title>
        <authorList>
            <person name="Newman J.D."/>
        </authorList>
    </citation>
    <scope>NUCLEOTIDE SEQUENCE [LARGE SCALE GENOMIC DNA]</scope>
    <source>
        <strain evidence="15 16">DSM 19056</strain>
    </source>
</reference>
<keyword evidence="8" id="KW-0735">Signal-anchor</keyword>
<evidence type="ECO:0000256" key="9">
    <source>
        <dbReference type="ARBA" id="ARBA00022989"/>
    </source>
</evidence>
<dbReference type="InterPro" id="IPR003406">
    <property type="entry name" value="Glyco_trans_14"/>
</dbReference>
<gene>
    <name evidence="15" type="ORF">AP75_00220</name>
</gene>
<dbReference type="GO" id="GO:0050650">
    <property type="term" value="P:chondroitin sulfate proteoglycan biosynthetic process"/>
    <property type="evidence" value="ECO:0007669"/>
    <property type="project" value="TreeGrafter"/>
</dbReference>
<keyword evidence="3" id="KW-0328">Glycosyltransferase</keyword>
<keyword evidence="12" id="KW-1015">Disulfide bond</keyword>
<name>A0A246BDF1_9FLAO</name>
<proteinExistence type="predicted"/>
<keyword evidence="16" id="KW-1185">Reference proteome</keyword>
<accession>A0A246BDF1</accession>
<organism evidence="15 16">
    <name type="scientific">Kaistella haifensis DSM 19056</name>
    <dbReference type="NCBI Taxonomy" id="1450526"/>
    <lineage>
        <taxon>Bacteria</taxon>
        <taxon>Pseudomonadati</taxon>
        <taxon>Bacteroidota</taxon>
        <taxon>Flavobacteriia</taxon>
        <taxon>Flavobacteriales</taxon>
        <taxon>Weeksellaceae</taxon>
        <taxon>Chryseobacterium group</taxon>
        <taxon>Kaistella</taxon>
    </lineage>
</organism>
<evidence type="ECO:0000256" key="4">
    <source>
        <dbReference type="ARBA" id="ARBA00022679"/>
    </source>
</evidence>
<keyword evidence="9" id="KW-1133">Transmembrane helix</keyword>
<evidence type="ECO:0000256" key="5">
    <source>
        <dbReference type="ARBA" id="ARBA00022692"/>
    </source>
</evidence>
<evidence type="ECO:0000256" key="10">
    <source>
        <dbReference type="ARBA" id="ARBA00023034"/>
    </source>
</evidence>
<evidence type="ECO:0000313" key="16">
    <source>
        <dbReference type="Proteomes" id="UP000197587"/>
    </source>
</evidence>
<dbReference type="GO" id="GO:0016020">
    <property type="term" value="C:membrane"/>
    <property type="evidence" value="ECO:0007669"/>
    <property type="project" value="InterPro"/>
</dbReference>
<evidence type="ECO:0000256" key="1">
    <source>
        <dbReference type="ARBA" id="ARBA00004323"/>
    </source>
</evidence>
<keyword evidence="11" id="KW-0472">Membrane</keyword>
<comment type="caution">
    <text evidence="15">The sequence shown here is derived from an EMBL/GenBank/DDBJ whole genome shotgun (WGS) entry which is preliminary data.</text>
</comment>
<dbReference type="Proteomes" id="UP000197587">
    <property type="component" value="Unassembled WGS sequence"/>
</dbReference>
<keyword evidence="5" id="KW-0812">Transmembrane</keyword>
<dbReference type="AlphaFoldDB" id="A0A246BDF1"/>
<dbReference type="GO" id="GO:0015012">
    <property type="term" value="P:heparan sulfate proteoglycan biosynthetic process"/>
    <property type="evidence" value="ECO:0007669"/>
    <property type="project" value="TreeGrafter"/>
</dbReference>
<dbReference type="EMBL" id="JASZ02000001">
    <property type="protein sequence ID" value="OWK99409.1"/>
    <property type="molecule type" value="Genomic_DNA"/>
</dbReference>
<protein>
    <recommendedName>
        <fullName evidence="14">Peptide O-xylosyltransferase</fullName>
    </recommendedName>
</protein>
<keyword evidence="4" id="KW-0808">Transferase</keyword>
<evidence type="ECO:0000256" key="6">
    <source>
        <dbReference type="ARBA" id="ARBA00022723"/>
    </source>
</evidence>
<dbReference type="PANTHER" id="PTHR46025">
    <property type="entry name" value="XYLOSYLTRANSFERASE OXT"/>
    <property type="match status" value="1"/>
</dbReference>
<dbReference type="Pfam" id="PF02485">
    <property type="entry name" value="Branch"/>
    <property type="match status" value="1"/>
</dbReference>
<evidence type="ECO:0000313" key="15">
    <source>
        <dbReference type="EMBL" id="OWK99409.1"/>
    </source>
</evidence>